<dbReference type="AlphaFoldDB" id="A0A7K1FLG7"/>
<name>A0A7K1FLG7_9ACTN</name>
<evidence type="ECO:0000313" key="2">
    <source>
        <dbReference type="EMBL" id="MTD14946.1"/>
    </source>
</evidence>
<dbReference type="PANTHER" id="PTHR14859">
    <property type="entry name" value="CALCOFLUOR WHITE HYPERSENSITIVE PROTEIN PRECURSOR"/>
    <property type="match status" value="1"/>
</dbReference>
<proteinExistence type="predicted"/>
<dbReference type="GO" id="GO:0016020">
    <property type="term" value="C:membrane"/>
    <property type="evidence" value="ECO:0007669"/>
    <property type="project" value="GOC"/>
</dbReference>
<dbReference type="InterPro" id="IPR051916">
    <property type="entry name" value="GPI-anchor_lipid_remodeler"/>
</dbReference>
<organism evidence="2 3">
    <name type="scientific">Nakamurella alba</name>
    <dbReference type="NCBI Taxonomy" id="2665158"/>
    <lineage>
        <taxon>Bacteria</taxon>
        <taxon>Bacillati</taxon>
        <taxon>Actinomycetota</taxon>
        <taxon>Actinomycetes</taxon>
        <taxon>Nakamurellales</taxon>
        <taxon>Nakamurellaceae</taxon>
        <taxon>Nakamurella</taxon>
    </lineage>
</organism>
<feature type="domain" description="Endonuclease/exonuclease/phosphatase" evidence="1">
    <location>
        <begin position="4"/>
        <end position="248"/>
    </location>
</feature>
<dbReference type="PANTHER" id="PTHR14859:SF1">
    <property type="entry name" value="PGAP2-INTERACTING PROTEIN"/>
    <property type="match status" value="1"/>
</dbReference>
<keyword evidence="2" id="KW-0255">Endonuclease</keyword>
<accession>A0A7K1FLG7</accession>
<gene>
    <name evidence="2" type="ORF">GIS00_13455</name>
</gene>
<sequence>MRLVTFNILHGRSLHDDAVHPDRLAEAVRLLDPDVLALQEVDRDQPRSHLADLTDVAATAMGAVAHRFVAALAGTPGASWVAATGQEAPGTASYGIALLSRYPVSSWHVIRLPRLPGRVPVYLREPRKWLLVHEEPRSAVIAGIDAPGGPITVANAHLSFVPGWNRVQLQRLERAAVRAAGGAGPVVLMGDFNRTPPLPGAVRGFRSLATAPTFPLSRPDRQLDHIVVRGSLPDPLSVDNPELPLSDHRALVVDLPDDVDRP</sequence>
<keyword evidence="3" id="KW-1185">Reference proteome</keyword>
<keyword evidence="2" id="KW-0378">Hydrolase</keyword>
<evidence type="ECO:0000259" key="1">
    <source>
        <dbReference type="Pfam" id="PF03372"/>
    </source>
</evidence>
<dbReference type="InterPro" id="IPR036691">
    <property type="entry name" value="Endo/exonu/phosph_ase_sf"/>
</dbReference>
<dbReference type="RefSeq" id="WP_154768940.1">
    <property type="nucleotide sequence ID" value="NZ_WLYK01000005.1"/>
</dbReference>
<dbReference type="GO" id="GO:0004519">
    <property type="term" value="F:endonuclease activity"/>
    <property type="evidence" value="ECO:0007669"/>
    <property type="project" value="UniProtKB-KW"/>
</dbReference>
<dbReference type="InterPro" id="IPR005135">
    <property type="entry name" value="Endo/exonuclease/phosphatase"/>
</dbReference>
<dbReference type="Proteomes" id="UP000460221">
    <property type="component" value="Unassembled WGS sequence"/>
</dbReference>
<dbReference type="GO" id="GO:0006506">
    <property type="term" value="P:GPI anchor biosynthetic process"/>
    <property type="evidence" value="ECO:0007669"/>
    <property type="project" value="TreeGrafter"/>
</dbReference>
<reference evidence="2 3" key="1">
    <citation type="submission" date="2019-11" db="EMBL/GenBank/DDBJ databases">
        <authorList>
            <person name="Jiang L.-Q."/>
        </authorList>
    </citation>
    <scope>NUCLEOTIDE SEQUENCE [LARGE SCALE GENOMIC DNA]</scope>
    <source>
        <strain evidence="2 3">YIM 132087</strain>
    </source>
</reference>
<evidence type="ECO:0000313" key="3">
    <source>
        <dbReference type="Proteomes" id="UP000460221"/>
    </source>
</evidence>
<protein>
    <submittedName>
        <fullName evidence="2">Endonuclease</fullName>
    </submittedName>
</protein>
<keyword evidence="2" id="KW-0540">Nuclease</keyword>
<comment type="caution">
    <text evidence="2">The sequence shown here is derived from an EMBL/GenBank/DDBJ whole genome shotgun (WGS) entry which is preliminary data.</text>
</comment>
<dbReference type="Pfam" id="PF03372">
    <property type="entry name" value="Exo_endo_phos"/>
    <property type="match status" value="1"/>
</dbReference>
<dbReference type="Gene3D" id="3.60.10.10">
    <property type="entry name" value="Endonuclease/exonuclease/phosphatase"/>
    <property type="match status" value="1"/>
</dbReference>
<dbReference type="SUPFAM" id="SSF56219">
    <property type="entry name" value="DNase I-like"/>
    <property type="match status" value="1"/>
</dbReference>
<dbReference type="EMBL" id="WLYK01000005">
    <property type="protein sequence ID" value="MTD14946.1"/>
    <property type="molecule type" value="Genomic_DNA"/>
</dbReference>